<evidence type="ECO:0000313" key="3">
    <source>
        <dbReference type="Proteomes" id="UP001321760"/>
    </source>
</evidence>
<name>A0AAV9G5Y0_9PEZI</name>
<sequence>MVGLREEGGSVLRQGDEHPDWEELKPSAQPAIARSAHGSRSRGRGVSRRLRDDFAGHAQPCLTRRGPPMESFERLLADNLMMPLCRRSSHPSRSPRVSTVEGCWRERMPVCVVVTCWDASHVKFRRRGSHAVMRWGGQRPLAQPSPTSSPVDRTVPRTNPEHQRPICSVAPNGQRCRHPARAVSRFATGRKAVSKRTTAVPGEKLPV</sequence>
<keyword evidence="3" id="KW-1185">Reference proteome</keyword>
<proteinExistence type="predicted"/>
<feature type="compositionally biased region" description="Basic residues" evidence="1">
    <location>
        <begin position="37"/>
        <end position="48"/>
    </location>
</feature>
<comment type="caution">
    <text evidence="2">The sequence shown here is derived from an EMBL/GenBank/DDBJ whole genome shotgun (WGS) entry which is preliminary data.</text>
</comment>
<accession>A0AAV9G5Y0</accession>
<feature type="region of interest" description="Disordered" evidence="1">
    <location>
        <begin position="1"/>
        <end position="52"/>
    </location>
</feature>
<protein>
    <submittedName>
        <fullName evidence="2">Uncharacterized protein</fullName>
    </submittedName>
</protein>
<feature type="region of interest" description="Disordered" evidence="1">
    <location>
        <begin position="137"/>
        <end position="165"/>
    </location>
</feature>
<dbReference type="EMBL" id="MU865988">
    <property type="protein sequence ID" value="KAK4443725.1"/>
    <property type="molecule type" value="Genomic_DNA"/>
</dbReference>
<gene>
    <name evidence="2" type="ORF">QBC34DRAFT_200288</name>
</gene>
<dbReference type="Proteomes" id="UP001321760">
    <property type="component" value="Unassembled WGS sequence"/>
</dbReference>
<dbReference type="AlphaFoldDB" id="A0AAV9G5Y0"/>
<reference evidence="2" key="2">
    <citation type="submission" date="2023-05" db="EMBL/GenBank/DDBJ databases">
        <authorList>
            <consortium name="Lawrence Berkeley National Laboratory"/>
            <person name="Steindorff A."/>
            <person name="Hensen N."/>
            <person name="Bonometti L."/>
            <person name="Westerberg I."/>
            <person name="Brannstrom I.O."/>
            <person name="Guillou S."/>
            <person name="Cros-Aarteil S."/>
            <person name="Calhoun S."/>
            <person name="Haridas S."/>
            <person name="Kuo A."/>
            <person name="Mondo S."/>
            <person name="Pangilinan J."/>
            <person name="Riley R."/>
            <person name="Labutti K."/>
            <person name="Andreopoulos B."/>
            <person name="Lipzen A."/>
            <person name="Chen C."/>
            <person name="Yanf M."/>
            <person name="Daum C."/>
            <person name="Ng V."/>
            <person name="Clum A."/>
            <person name="Ohm R."/>
            <person name="Martin F."/>
            <person name="Silar P."/>
            <person name="Natvig D."/>
            <person name="Lalanne C."/>
            <person name="Gautier V."/>
            <person name="Ament-Velasquez S.L."/>
            <person name="Kruys A."/>
            <person name="Hutchinson M.I."/>
            <person name="Powell A.J."/>
            <person name="Barry K."/>
            <person name="Miller A.N."/>
            <person name="Grigoriev I.V."/>
            <person name="Debuchy R."/>
            <person name="Gladieux P."/>
            <person name="Thoren M.H."/>
            <person name="Johannesson H."/>
        </authorList>
    </citation>
    <scope>NUCLEOTIDE SEQUENCE</scope>
    <source>
        <strain evidence="2">PSN243</strain>
    </source>
</reference>
<reference evidence="2" key="1">
    <citation type="journal article" date="2023" name="Mol. Phylogenet. Evol.">
        <title>Genome-scale phylogeny and comparative genomics of the fungal order Sordariales.</title>
        <authorList>
            <person name="Hensen N."/>
            <person name="Bonometti L."/>
            <person name="Westerberg I."/>
            <person name="Brannstrom I.O."/>
            <person name="Guillou S."/>
            <person name="Cros-Aarteil S."/>
            <person name="Calhoun S."/>
            <person name="Haridas S."/>
            <person name="Kuo A."/>
            <person name="Mondo S."/>
            <person name="Pangilinan J."/>
            <person name="Riley R."/>
            <person name="LaButti K."/>
            <person name="Andreopoulos B."/>
            <person name="Lipzen A."/>
            <person name="Chen C."/>
            <person name="Yan M."/>
            <person name="Daum C."/>
            <person name="Ng V."/>
            <person name="Clum A."/>
            <person name="Steindorff A."/>
            <person name="Ohm R.A."/>
            <person name="Martin F."/>
            <person name="Silar P."/>
            <person name="Natvig D.O."/>
            <person name="Lalanne C."/>
            <person name="Gautier V."/>
            <person name="Ament-Velasquez S.L."/>
            <person name="Kruys A."/>
            <person name="Hutchinson M.I."/>
            <person name="Powell A.J."/>
            <person name="Barry K."/>
            <person name="Miller A.N."/>
            <person name="Grigoriev I.V."/>
            <person name="Debuchy R."/>
            <person name="Gladieux P."/>
            <person name="Hiltunen Thoren M."/>
            <person name="Johannesson H."/>
        </authorList>
    </citation>
    <scope>NUCLEOTIDE SEQUENCE</scope>
    <source>
        <strain evidence="2">PSN243</strain>
    </source>
</reference>
<feature type="compositionally biased region" description="Basic and acidic residues" evidence="1">
    <location>
        <begin position="1"/>
        <end position="25"/>
    </location>
</feature>
<organism evidence="2 3">
    <name type="scientific">Podospora aff. communis PSN243</name>
    <dbReference type="NCBI Taxonomy" id="3040156"/>
    <lineage>
        <taxon>Eukaryota</taxon>
        <taxon>Fungi</taxon>
        <taxon>Dikarya</taxon>
        <taxon>Ascomycota</taxon>
        <taxon>Pezizomycotina</taxon>
        <taxon>Sordariomycetes</taxon>
        <taxon>Sordariomycetidae</taxon>
        <taxon>Sordariales</taxon>
        <taxon>Podosporaceae</taxon>
        <taxon>Podospora</taxon>
    </lineage>
</organism>
<evidence type="ECO:0000313" key="2">
    <source>
        <dbReference type="EMBL" id="KAK4443725.1"/>
    </source>
</evidence>
<evidence type="ECO:0000256" key="1">
    <source>
        <dbReference type="SAM" id="MobiDB-lite"/>
    </source>
</evidence>